<evidence type="ECO:0000313" key="2">
    <source>
        <dbReference type="EMBL" id="MAA12950.1"/>
    </source>
</evidence>
<protein>
    <submittedName>
        <fullName evidence="2">Uncharacterized protein</fullName>
    </submittedName>
</protein>
<proteinExistence type="predicted"/>
<dbReference type="AlphaFoldDB" id="A0A224YGR0"/>
<keyword evidence="1" id="KW-0812">Transmembrane</keyword>
<accession>A0A224YGR0</accession>
<keyword evidence="1" id="KW-0472">Membrane</keyword>
<dbReference type="EMBL" id="GFPF01001804">
    <property type="protein sequence ID" value="MAA12950.1"/>
    <property type="molecule type" value="Transcribed_RNA"/>
</dbReference>
<evidence type="ECO:0000256" key="1">
    <source>
        <dbReference type="SAM" id="Phobius"/>
    </source>
</evidence>
<sequence>MLHKGARTFDEYHSQTDETWQKFCWRMCVGTMDGIIQQRHIIFSATAVALRLVCIITLDAMTYMSHVPLIFNIPIQLNHFIRDMLWGAILVFYMRCFL</sequence>
<reference evidence="2" key="1">
    <citation type="journal article" date="2017" name="Parasit. Vectors">
        <title>Sialotranscriptomics of Rhipicephalus zambeziensis reveals intricate expression profiles of secretory proteins and suggests tight temporal transcriptional regulation during blood-feeding.</title>
        <authorList>
            <person name="de Castro M.H."/>
            <person name="de Klerk D."/>
            <person name="Pienaar R."/>
            <person name="Rees D.J.G."/>
            <person name="Mans B.J."/>
        </authorList>
    </citation>
    <scope>NUCLEOTIDE SEQUENCE</scope>
    <source>
        <tissue evidence="2">Salivary glands</tissue>
    </source>
</reference>
<feature type="transmembrane region" description="Helical" evidence="1">
    <location>
        <begin position="41"/>
        <end position="60"/>
    </location>
</feature>
<keyword evidence="1" id="KW-1133">Transmembrane helix</keyword>
<organism evidence="2">
    <name type="scientific">Rhipicephalus zambeziensis</name>
    <dbReference type="NCBI Taxonomy" id="60191"/>
    <lineage>
        <taxon>Eukaryota</taxon>
        <taxon>Metazoa</taxon>
        <taxon>Ecdysozoa</taxon>
        <taxon>Arthropoda</taxon>
        <taxon>Chelicerata</taxon>
        <taxon>Arachnida</taxon>
        <taxon>Acari</taxon>
        <taxon>Parasitiformes</taxon>
        <taxon>Ixodida</taxon>
        <taxon>Ixodoidea</taxon>
        <taxon>Ixodidae</taxon>
        <taxon>Rhipicephalinae</taxon>
        <taxon>Rhipicephalus</taxon>
        <taxon>Rhipicephalus</taxon>
    </lineage>
</organism>
<name>A0A224YGR0_9ACAR</name>